<dbReference type="InterPro" id="IPR036728">
    <property type="entry name" value="PBP_GOBP_sf"/>
</dbReference>
<evidence type="ECO:0000256" key="5">
    <source>
        <dbReference type="SAM" id="SignalP"/>
    </source>
</evidence>
<dbReference type="GO" id="GO:0005549">
    <property type="term" value="F:odorant binding"/>
    <property type="evidence" value="ECO:0007669"/>
    <property type="project" value="InterPro"/>
</dbReference>
<proteinExistence type="inferred from homology"/>
<keyword evidence="3" id="KW-0964">Secreted</keyword>
<evidence type="ECO:0000313" key="6">
    <source>
        <dbReference type="EMBL" id="CAG6559560.1"/>
    </source>
</evidence>
<accession>A0A8D8IRJ5</accession>
<dbReference type="Gene3D" id="1.10.238.20">
    <property type="entry name" value="Pheromone/general odorant binding protein domain"/>
    <property type="match status" value="2"/>
</dbReference>
<dbReference type="InterPro" id="IPR006170">
    <property type="entry name" value="PBP/GOBP"/>
</dbReference>
<sequence length="269" mass="31084">MSPLYLFFLVASAMAEDRHAVVYKSPTSMTAECQRYLGYPTAHPSEPHVPCQVACVALISRVWDNPLSDTRSVTSSRYIESDLAPKQYYERLQHCLAHVKQTVPQWDTCRRGAEIFNCINQSISGIHYDRAFFIPKTDLQHRQVLTDCIDFLQIPPQELDAILRQDFPNHPRGRCLLRCFLVREKLYSEAIGLAPFRVVVQLGDNLGHARSREDMRRCVHRLQRQYLDRCTLAARIAAECFGDLVWHLRFLLSDSSQREVLTRNVTSYL</sequence>
<reference evidence="6" key="1">
    <citation type="submission" date="2021-05" db="EMBL/GenBank/DDBJ databases">
        <authorList>
            <person name="Alioto T."/>
            <person name="Alioto T."/>
            <person name="Gomez Garrido J."/>
        </authorList>
    </citation>
    <scope>NUCLEOTIDE SEQUENCE</scope>
</reference>
<evidence type="ECO:0000256" key="4">
    <source>
        <dbReference type="ARBA" id="ARBA00022729"/>
    </source>
</evidence>
<protein>
    <submittedName>
        <fullName evidence="6">General odorant-binding protein 45</fullName>
    </submittedName>
</protein>
<evidence type="ECO:0000256" key="1">
    <source>
        <dbReference type="ARBA" id="ARBA00004613"/>
    </source>
</evidence>
<dbReference type="GO" id="GO:0005615">
    <property type="term" value="C:extracellular space"/>
    <property type="evidence" value="ECO:0007669"/>
    <property type="project" value="TreeGrafter"/>
</dbReference>
<dbReference type="AlphaFoldDB" id="A0A8D8IRJ5"/>
<dbReference type="GO" id="GO:0007608">
    <property type="term" value="P:sensory perception of smell"/>
    <property type="evidence" value="ECO:0007669"/>
    <property type="project" value="TreeGrafter"/>
</dbReference>
<dbReference type="PANTHER" id="PTHR11857">
    <property type="entry name" value="ODORANT BINDING PROTEIN-RELATED"/>
    <property type="match status" value="1"/>
</dbReference>
<dbReference type="PANTHER" id="PTHR11857:SF43">
    <property type="entry name" value="GEO07291P1-RELATED"/>
    <property type="match status" value="1"/>
</dbReference>
<feature type="signal peptide" evidence="5">
    <location>
        <begin position="1"/>
        <end position="15"/>
    </location>
</feature>
<evidence type="ECO:0000256" key="2">
    <source>
        <dbReference type="ARBA" id="ARBA00008098"/>
    </source>
</evidence>
<dbReference type="EMBL" id="HBUE01261984">
    <property type="protein sequence ID" value="CAG6559560.1"/>
    <property type="molecule type" value="Transcribed_RNA"/>
</dbReference>
<dbReference type="CDD" id="cd23992">
    <property type="entry name" value="PBP_GOBP"/>
    <property type="match status" value="1"/>
</dbReference>
<dbReference type="Pfam" id="PF01395">
    <property type="entry name" value="PBP_GOBP"/>
    <property type="match status" value="1"/>
</dbReference>
<evidence type="ECO:0000256" key="3">
    <source>
        <dbReference type="ARBA" id="ARBA00022525"/>
    </source>
</evidence>
<comment type="similarity">
    <text evidence="2">Belongs to the PBP/GOBP family.</text>
</comment>
<name>A0A8D8IRJ5_CULPI</name>
<comment type="subcellular location">
    <subcellularLocation>
        <location evidence="1">Secreted</location>
    </subcellularLocation>
</comment>
<organism evidence="6">
    <name type="scientific">Culex pipiens</name>
    <name type="common">House mosquito</name>
    <dbReference type="NCBI Taxonomy" id="7175"/>
    <lineage>
        <taxon>Eukaryota</taxon>
        <taxon>Metazoa</taxon>
        <taxon>Ecdysozoa</taxon>
        <taxon>Arthropoda</taxon>
        <taxon>Hexapoda</taxon>
        <taxon>Insecta</taxon>
        <taxon>Pterygota</taxon>
        <taxon>Neoptera</taxon>
        <taxon>Endopterygota</taxon>
        <taxon>Diptera</taxon>
        <taxon>Nematocera</taxon>
        <taxon>Culicoidea</taxon>
        <taxon>Culicidae</taxon>
        <taxon>Culicinae</taxon>
        <taxon>Culicini</taxon>
        <taxon>Culex</taxon>
        <taxon>Culex</taxon>
    </lineage>
</organism>
<feature type="chain" id="PRO_5034467302" evidence="5">
    <location>
        <begin position="16"/>
        <end position="269"/>
    </location>
</feature>
<dbReference type="SUPFAM" id="SSF47565">
    <property type="entry name" value="Insect pheromone/odorant-binding proteins"/>
    <property type="match status" value="2"/>
</dbReference>
<keyword evidence="4 5" id="KW-0732">Signal</keyword>